<organism evidence="2 3">
    <name type="scientific">Cellulomonas soli</name>
    <dbReference type="NCBI Taxonomy" id="931535"/>
    <lineage>
        <taxon>Bacteria</taxon>
        <taxon>Bacillati</taxon>
        <taxon>Actinomycetota</taxon>
        <taxon>Actinomycetes</taxon>
        <taxon>Micrococcales</taxon>
        <taxon>Cellulomonadaceae</taxon>
        <taxon>Cellulomonas</taxon>
    </lineage>
</organism>
<accession>A0A512PI67</accession>
<sequence>MESTGDEWGDLVDQLREQVTVQVPHDVDVRPTEDGFAVGYPEPLVMRGPDGPSVSCLWSLVRCEPSTMTFQIVDVVTEGEASWFEGSLTASGFRGRVSGDRSASVYGTLPDGSHGLLEKRVHSAKVLHTAIREPAAALGWQEKQPASAIVGKTVAIVTGIGLLLGLGGVAALALTGRLG</sequence>
<keyword evidence="1" id="KW-1133">Transmembrane helix</keyword>
<dbReference type="RefSeq" id="WP_146954669.1">
    <property type="nucleotide sequence ID" value="NZ_BAABBJ010000013.1"/>
</dbReference>
<comment type="caution">
    <text evidence="2">The sequence shown here is derived from an EMBL/GenBank/DDBJ whole genome shotgun (WGS) entry which is preliminary data.</text>
</comment>
<evidence type="ECO:0000313" key="3">
    <source>
        <dbReference type="Proteomes" id="UP000321798"/>
    </source>
</evidence>
<name>A0A512PI67_9CELL</name>
<dbReference type="AlphaFoldDB" id="A0A512PI67"/>
<evidence type="ECO:0000256" key="1">
    <source>
        <dbReference type="SAM" id="Phobius"/>
    </source>
</evidence>
<keyword evidence="1" id="KW-0812">Transmembrane</keyword>
<keyword evidence="1" id="KW-0472">Membrane</keyword>
<keyword evidence="3" id="KW-1185">Reference proteome</keyword>
<dbReference type="Proteomes" id="UP000321798">
    <property type="component" value="Unassembled WGS sequence"/>
</dbReference>
<feature type="transmembrane region" description="Helical" evidence="1">
    <location>
        <begin position="154"/>
        <end position="174"/>
    </location>
</feature>
<proteinExistence type="predicted"/>
<evidence type="ECO:0000313" key="2">
    <source>
        <dbReference type="EMBL" id="GEP70900.1"/>
    </source>
</evidence>
<dbReference type="EMBL" id="BKAL01000017">
    <property type="protein sequence ID" value="GEP70900.1"/>
    <property type="molecule type" value="Genomic_DNA"/>
</dbReference>
<gene>
    <name evidence="2" type="ORF">CSO01_36150</name>
</gene>
<reference evidence="2 3" key="1">
    <citation type="submission" date="2019-07" db="EMBL/GenBank/DDBJ databases">
        <title>Whole genome shotgun sequence of Cellulomonas soli NBRC 109434.</title>
        <authorList>
            <person name="Hosoyama A."/>
            <person name="Uohara A."/>
            <person name="Ohji S."/>
            <person name="Ichikawa N."/>
        </authorList>
    </citation>
    <scope>NUCLEOTIDE SEQUENCE [LARGE SCALE GENOMIC DNA]</scope>
    <source>
        <strain evidence="2 3">NBRC 109434</strain>
    </source>
</reference>
<protein>
    <submittedName>
        <fullName evidence="2">Uncharacterized protein</fullName>
    </submittedName>
</protein>
<dbReference type="OrthoDB" id="4829151at2"/>